<keyword evidence="2" id="KW-1185">Reference proteome</keyword>
<gene>
    <name evidence="1" type="ORF">FGO68_gene2336</name>
</gene>
<accession>A0A8J8P4A3</accession>
<organism evidence="1 2">
    <name type="scientific">Halteria grandinella</name>
    <dbReference type="NCBI Taxonomy" id="5974"/>
    <lineage>
        <taxon>Eukaryota</taxon>
        <taxon>Sar</taxon>
        <taxon>Alveolata</taxon>
        <taxon>Ciliophora</taxon>
        <taxon>Intramacronucleata</taxon>
        <taxon>Spirotrichea</taxon>
        <taxon>Stichotrichia</taxon>
        <taxon>Sporadotrichida</taxon>
        <taxon>Halteriidae</taxon>
        <taxon>Halteria</taxon>
    </lineage>
</organism>
<name>A0A8J8P4A3_HALGN</name>
<sequence>MCSQWMLDIVEHTMIGGPHKSEGEWVEKDQETKGQCIEGRDKLSAESESQTVVVDQAGKAQGLVELLEEQRNAIGEARELQSIQAFLQPVYVAPWIISIRFTPKQSNYETQNCDDYPCPYEYLESEQLRCRQVNEIKRCQSKILKSLAH</sequence>
<evidence type="ECO:0000313" key="2">
    <source>
        <dbReference type="Proteomes" id="UP000785679"/>
    </source>
</evidence>
<dbReference type="Proteomes" id="UP000785679">
    <property type="component" value="Unassembled WGS sequence"/>
</dbReference>
<comment type="caution">
    <text evidence="1">The sequence shown here is derived from an EMBL/GenBank/DDBJ whole genome shotgun (WGS) entry which is preliminary data.</text>
</comment>
<dbReference type="AlphaFoldDB" id="A0A8J8P4A3"/>
<proteinExistence type="predicted"/>
<dbReference type="EMBL" id="RRYP01000205">
    <property type="protein sequence ID" value="TNV87817.1"/>
    <property type="molecule type" value="Genomic_DNA"/>
</dbReference>
<protein>
    <submittedName>
        <fullName evidence="1">Uncharacterized protein</fullName>
    </submittedName>
</protein>
<evidence type="ECO:0000313" key="1">
    <source>
        <dbReference type="EMBL" id="TNV87817.1"/>
    </source>
</evidence>
<reference evidence="1" key="1">
    <citation type="submission" date="2019-06" db="EMBL/GenBank/DDBJ databases">
        <authorList>
            <person name="Zheng W."/>
        </authorList>
    </citation>
    <scope>NUCLEOTIDE SEQUENCE</scope>
    <source>
        <strain evidence="1">QDHG01</strain>
    </source>
</reference>